<dbReference type="Gene3D" id="1.25.40.20">
    <property type="entry name" value="Ankyrin repeat-containing domain"/>
    <property type="match status" value="2"/>
</dbReference>
<evidence type="ECO:0000259" key="2">
    <source>
        <dbReference type="PROSITE" id="PS50837"/>
    </source>
</evidence>
<dbReference type="PANTHER" id="PTHR46082">
    <property type="entry name" value="ATP/GTP-BINDING PROTEIN-RELATED"/>
    <property type="match status" value="1"/>
</dbReference>
<dbReference type="InterPro" id="IPR054471">
    <property type="entry name" value="GPIID_WHD"/>
</dbReference>
<dbReference type="EMBL" id="KZ679126">
    <property type="protein sequence ID" value="PTB81794.1"/>
    <property type="molecule type" value="Genomic_DNA"/>
</dbReference>
<dbReference type="SMART" id="SM00248">
    <property type="entry name" value="ANK"/>
    <property type="match status" value="3"/>
</dbReference>
<dbReference type="GO" id="GO:0009116">
    <property type="term" value="P:nucleoside metabolic process"/>
    <property type="evidence" value="ECO:0007669"/>
    <property type="project" value="InterPro"/>
</dbReference>
<keyword evidence="1" id="KW-0677">Repeat</keyword>
<dbReference type="InterPro" id="IPR002110">
    <property type="entry name" value="Ankyrin_rpt"/>
</dbReference>
<gene>
    <name evidence="3" type="ORF">M440DRAFT_1321875</name>
</gene>
<evidence type="ECO:0000313" key="3">
    <source>
        <dbReference type="EMBL" id="PTB81794.1"/>
    </source>
</evidence>
<dbReference type="Pfam" id="PF22939">
    <property type="entry name" value="WHD_GPIID"/>
    <property type="match status" value="1"/>
</dbReference>
<dbReference type="GO" id="GO:0003824">
    <property type="term" value="F:catalytic activity"/>
    <property type="evidence" value="ECO:0007669"/>
    <property type="project" value="InterPro"/>
</dbReference>
<dbReference type="InterPro" id="IPR056884">
    <property type="entry name" value="NPHP3-like_N"/>
</dbReference>
<dbReference type="Pfam" id="PF12796">
    <property type="entry name" value="Ank_2"/>
    <property type="match status" value="2"/>
</dbReference>
<dbReference type="InterPro" id="IPR053137">
    <property type="entry name" value="NLR-like"/>
</dbReference>
<reference evidence="3 4" key="1">
    <citation type="submission" date="2016-07" db="EMBL/GenBank/DDBJ databases">
        <title>Multiple horizontal gene transfer events from other fungi enriched the ability of initially mycotrophic Trichoderma (Ascomycota) to feed on dead plant biomass.</title>
        <authorList>
            <consortium name="DOE Joint Genome Institute"/>
            <person name="Aerts A."/>
            <person name="Atanasova L."/>
            <person name="Chenthamara K."/>
            <person name="Zhang J."/>
            <person name="Grujic M."/>
            <person name="Henrissat B."/>
            <person name="Kuo A."/>
            <person name="Salamov A."/>
            <person name="Lipzen A."/>
            <person name="Labutti K."/>
            <person name="Barry K."/>
            <person name="Miao Y."/>
            <person name="Rahimi M.J."/>
            <person name="Shen Q."/>
            <person name="Grigoriev I.V."/>
            <person name="Kubicek C.P."/>
            <person name="Druzhinina I.S."/>
        </authorList>
    </citation>
    <scope>NUCLEOTIDE SEQUENCE [LARGE SCALE GENOMIC DNA]</scope>
    <source>
        <strain evidence="3 4">ATCC 18648</strain>
    </source>
</reference>
<dbReference type="PANTHER" id="PTHR46082:SF11">
    <property type="entry name" value="AAA+ ATPASE DOMAIN-CONTAINING PROTEIN-RELATED"/>
    <property type="match status" value="1"/>
</dbReference>
<evidence type="ECO:0000256" key="1">
    <source>
        <dbReference type="ARBA" id="ARBA00022737"/>
    </source>
</evidence>
<dbReference type="InterPro" id="IPR027417">
    <property type="entry name" value="P-loop_NTPase"/>
</dbReference>
<dbReference type="AlphaFoldDB" id="A0A2T4CJS7"/>
<dbReference type="Pfam" id="PF24883">
    <property type="entry name" value="NPHP3_N"/>
    <property type="match status" value="1"/>
</dbReference>
<feature type="domain" description="NACHT" evidence="2">
    <location>
        <begin position="395"/>
        <end position="537"/>
    </location>
</feature>
<dbReference type="InterPro" id="IPR035994">
    <property type="entry name" value="Nucleoside_phosphorylase_sf"/>
</dbReference>
<dbReference type="Gene3D" id="3.40.50.300">
    <property type="entry name" value="P-loop containing nucleotide triphosphate hydrolases"/>
    <property type="match status" value="1"/>
</dbReference>
<sequence length="935" mass="104657">MLRHEDYTVGWICGITTEYVAAQSFLDERHDGPDDVSANDNNDYTLGEMGKHNVVIAVMPDGEYGIASAATVARDMLHTFPNVRIGLLVGIGGGAPSKRHDIRLGDVVVSMPSSKASGSVLHYDFSKTMQGHEFEIIGYLNLPPLVLRAASNGLKAKYESDGHKIQELIDRALQKKPRLRKKYMRPNQSSDRLYRSDIVHPLSHDEISCASVCGDDPSILEQRLGREEDDDNPTIHYGLVASADQLLKDAAIRDKLAAEKEILCFETQAAGLMNHFPCLIIRGICDYSDSHGNTAWQGYAAMAAAAYTKDLLSRIPTSRVQAEKKISEILSGVQEGVDKLLHIQDSQREEVKLNWLTPIDYAPIQMDHIARRQSGTGQWFLNSAEYQTWLNGDSQTLFCPGIPGAGKTIITAIVVDDIHTRFHNDTTVGISYLYCDYRRQHTARELLSSLVRQLAQRQASVPDGVSDIYRKYEKQPRGLSLDEIVTLLHSVSKLFSRVFIIVDALDECRADGRTELLAEIFKLQARGGASVFMTARPLPDIVNIFSERDTLDIRAQDEDKSRLFLLAPLHMDALSQEPTIGHIELALKKLPKGLDEMYNKAMTRVESQGGGAGNLAKKILAWVLHAKETLSIRELQHAAAIEPGMSEMDWKFVPSVDVMSTICGGLITIDFQSNAVRLVHYTTQEYLERTQGVWSLHQTNIATACITYLSFSAFNSGYCPTDEALARRLREHPLYFYAAQHWGHHTCQSSPCDESAIEFLRCKAKVEAASQALMAIRVPVAHMYSYPHDYEYFRSYIEDMKGLHLAAYFGLEETVRALVASHDPDAEDSHHRTPLWYAAQNGHKAVTALMLAAKNGRETVVRLLLAVDGVDIYARDWQGETAITLANTYGHKTLAKLLSRTHRSKVKLKDWVKGNDYDKDEIGSRERSLKRPRYV</sequence>
<keyword evidence="4" id="KW-1185">Reference proteome</keyword>
<dbReference type="SUPFAM" id="SSF48403">
    <property type="entry name" value="Ankyrin repeat"/>
    <property type="match status" value="1"/>
</dbReference>
<dbReference type="InterPro" id="IPR036770">
    <property type="entry name" value="Ankyrin_rpt-contain_sf"/>
</dbReference>
<dbReference type="SUPFAM" id="SSF53167">
    <property type="entry name" value="Purine and uridine phosphorylases"/>
    <property type="match status" value="1"/>
</dbReference>
<protein>
    <submittedName>
        <fullName evidence="3">Purine and uridine phosphorylase</fullName>
    </submittedName>
</protein>
<organism evidence="3 4">
    <name type="scientific">Trichoderma longibrachiatum ATCC 18648</name>
    <dbReference type="NCBI Taxonomy" id="983965"/>
    <lineage>
        <taxon>Eukaryota</taxon>
        <taxon>Fungi</taxon>
        <taxon>Dikarya</taxon>
        <taxon>Ascomycota</taxon>
        <taxon>Pezizomycotina</taxon>
        <taxon>Sordariomycetes</taxon>
        <taxon>Hypocreomycetidae</taxon>
        <taxon>Hypocreales</taxon>
        <taxon>Hypocreaceae</taxon>
        <taxon>Trichoderma</taxon>
    </lineage>
</organism>
<evidence type="ECO:0000313" key="4">
    <source>
        <dbReference type="Proteomes" id="UP000240760"/>
    </source>
</evidence>
<dbReference type="InterPro" id="IPR007111">
    <property type="entry name" value="NACHT_NTPase"/>
</dbReference>
<dbReference type="Proteomes" id="UP000240760">
    <property type="component" value="Unassembled WGS sequence"/>
</dbReference>
<proteinExistence type="predicted"/>
<dbReference type="OrthoDB" id="1577640at2759"/>
<accession>A0A2T4CJS7</accession>
<dbReference type="PROSITE" id="PS50837">
    <property type="entry name" value="NACHT"/>
    <property type="match status" value="1"/>
</dbReference>
<dbReference type="STRING" id="983965.A0A2T4CJS7"/>
<name>A0A2T4CJS7_TRILO</name>
<dbReference type="Gene3D" id="3.40.50.1580">
    <property type="entry name" value="Nucleoside phosphorylase domain"/>
    <property type="match status" value="1"/>
</dbReference>